<proteinExistence type="predicted"/>
<name>A0A4R2T1P5_9PAST</name>
<comment type="caution">
    <text evidence="2">The sequence shown here is derived from an EMBL/GenBank/DDBJ whole genome shotgun (WGS) entry which is preliminary data.</text>
</comment>
<evidence type="ECO:0000313" key="3">
    <source>
        <dbReference type="Proteomes" id="UP000295763"/>
    </source>
</evidence>
<protein>
    <submittedName>
        <fullName evidence="2">Uncharacterized protein</fullName>
    </submittedName>
</protein>
<dbReference type="RefSeq" id="WP_131976593.1">
    <property type="nucleotide sequence ID" value="NZ_SLYB01000011.1"/>
</dbReference>
<evidence type="ECO:0000256" key="1">
    <source>
        <dbReference type="SAM" id="SignalP"/>
    </source>
</evidence>
<gene>
    <name evidence="2" type="ORF">EDC44_1116</name>
</gene>
<dbReference type="OrthoDB" id="5687748at2"/>
<keyword evidence="1" id="KW-0732">Signal</keyword>
<evidence type="ECO:0000313" key="2">
    <source>
        <dbReference type="EMBL" id="TCP95056.1"/>
    </source>
</evidence>
<feature type="signal peptide" evidence="1">
    <location>
        <begin position="1"/>
        <end position="18"/>
    </location>
</feature>
<sequence length="259" mass="29579">MKKFFLVLTALFSANLYAQNCEQIDIRLADSYGNMKKYGSYGKYEERDYDKLEIAIKQFTDTLSAYLKTPESMQCEFIKTGEAGVYILRSDDNKLRTFSWDEQSGGSMHDASAIYQYIDNQNNVVITTEHANGFEIGPLTYQLSTIKLLDKIYYLAVDLSIGDGRNHMISAIFYQITNNGLEYANIIQTSKLTNEINVAFDPTLINNDVSYPDFTYDEQTQTLSFPVIMPSEDGYGSGKPTNEKIQYKFNGQHFVRIKN</sequence>
<reference evidence="2 3" key="1">
    <citation type="submission" date="2019-03" db="EMBL/GenBank/DDBJ databases">
        <title>Genomic Encyclopedia of Type Strains, Phase IV (KMG-IV): sequencing the most valuable type-strain genomes for metagenomic binning, comparative biology and taxonomic classification.</title>
        <authorList>
            <person name="Goeker M."/>
        </authorList>
    </citation>
    <scope>NUCLEOTIDE SEQUENCE [LARGE SCALE GENOMIC DNA]</scope>
    <source>
        <strain evidence="2 3">DSM 28404</strain>
    </source>
</reference>
<dbReference type="Proteomes" id="UP000295763">
    <property type="component" value="Unassembled WGS sequence"/>
</dbReference>
<feature type="chain" id="PRO_5020630723" evidence="1">
    <location>
        <begin position="19"/>
        <end position="259"/>
    </location>
</feature>
<dbReference type="EMBL" id="SLYB01000011">
    <property type="protein sequence ID" value="TCP95056.1"/>
    <property type="molecule type" value="Genomic_DNA"/>
</dbReference>
<accession>A0A4R2T1P5</accession>
<dbReference type="AlphaFoldDB" id="A0A4R2T1P5"/>
<keyword evidence="3" id="KW-1185">Reference proteome</keyword>
<organism evidence="2 3">
    <name type="scientific">Cricetibacter osteomyelitidis</name>
    <dbReference type="NCBI Taxonomy" id="1521931"/>
    <lineage>
        <taxon>Bacteria</taxon>
        <taxon>Pseudomonadati</taxon>
        <taxon>Pseudomonadota</taxon>
        <taxon>Gammaproteobacteria</taxon>
        <taxon>Pasteurellales</taxon>
        <taxon>Pasteurellaceae</taxon>
        <taxon>Cricetibacter</taxon>
    </lineage>
</organism>